<dbReference type="Pfam" id="PF00498">
    <property type="entry name" value="FHA"/>
    <property type="match status" value="1"/>
</dbReference>
<proteinExistence type="predicted"/>
<accession>A0ABP8V277</accession>
<name>A0ABP8V277_9GAMM</name>
<dbReference type="EMBL" id="BAABFL010000124">
    <property type="protein sequence ID" value="GAA4649175.1"/>
    <property type="molecule type" value="Genomic_DNA"/>
</dbReference>
<comment type="caution">
    <text evidence="2">The sequence shown here is derived from an EMBL/GenBank/DDBJ whole genome shotgun (WGS) entry which is preliminary data.</text>
</comment>
<evidence type="ECO:0000313" key="3">
    <source>
        <dbReference type="Proteomes" id="UP001500604"/>
    </source>
</evidence>
<dbReference type="InterPro" id="IPR008984">
    <property type="entry name" value="SMAD_FHA_dom_sf"/>
</dbReference>
<dbReference type="RefSeq" id="WP_345194942.1">
    <property type="nucleotide sequence ID" value="NZ_BAABFL010000124.1"/>
</dbReference>
<evidence type="ECO:0000259" key="1">
    <source>
        <dbReference type="PROSITE" id="PS50006"/>
    </source>
</evidence>
<gene>
    <name evidence="2" type="ORF">GCM10023116_14490</name>
</gene>
<evidence type="ECO:0000313" key="2">
    <source>
        <dbReference type="EMBL" id="GAA4649175.1"/>
    </source>
</evidence>
<dbReference type="SMART" id="SM00240">
    <property type="entry name" value="FHA"/>
    <property type="match status" value="1"/>
</dbReference>
<dbReference type="PROSITE" id="PS50006">
    <property type="entry name" value="FHA_DOMAIN"/>
    <property type="match status" value="1"/>
</dbReference>
<dbReference type="InterPro" id="IPR046883">
    <property type="entry name" value="T6SS_FHA_C"/>
</dbReference>
<dbReference type="Gene3D" id="2.60.200.20">
    <property type="match status" value="1"/>
</dbReference>
<feature type="domain" description="FHA" evidence="1">
    <location>
        <begin position="28"/>
        <end position="78"/>
    </location>
</feature>
<organism evidence="2 3">
    <name type="scientific">Kistimonas scapharcae</name>
    <dbReference type="NCBI Taxonomy" id="1036133"/>
    <lineage>
        <taxon>Bacteria</taxon>
        <taxon>Pseudomonadati</taxon>
        <taxon>Pseudomonadota</taxon>
        <taxon>Gammaproteobacteria</taxon>
        <taxon>Oceanospirillales</taxon>
        <taxon>Endozoicomonadaceae</taxon>
        <taxon>Kistimonas</taxon>
    </lineage>
</organism>
<keyword evidence="3" id="KW-1185">Reference proteome</keyword>
<dbReference type="SUPFAM" id="SSF49879">
    <property type="entry name" value="SMAD/FHA domain"/>
    <property type="match status" value="1"/>
</dbReference>
<dbReference type="Pfam" id="PF20232">
    <property type="entry name" value="T6SS_FHA_C"/>
    <property type="match status" value="1"/>
</dbReference>
<sequence length="347" mass="39114">MGLVIRIIASPEGESVTDWSVTFPEGGGSIGRVPGVTLQLSDNRRIVSGTHAIISRYQQGYRITDVSTNGLYINGSTRPLGRDCHQPLNDGDILDVGEYRLQVSCFRPGQSTLQDPQHSGAIAAYDVVDDPLLGKTTDSQQVLTPETCATDVPERIDRQADRYTTTHNNDPGSSLEPDPFIEFDTHQPPSTGINLNEQVDAIADPDVSFCQEDNKRLLTDFSEPAPLLFAGGQADSTSHRGAEQQELAFVLGQMQWFEQRNRVREMDFYDCLETAFSQVIEELDPVQLAATFDEYAPHARWWPGRKAFYWRMYCRYFQKSVSSRDLLLKFRGCFDELYQRKNWQGKG</sequence>
<dbReference type="InterPro" id="IPR000253">
    <property type="entry name" value="FHA_dom"/>
</dbReference>
<dbReference type="Proteomes" id="UP001500604">
    <property type="component" value="Unassembled WGS sequence"/>
</dbReference>
<dbReference type="CDD" id="cd00060">
    <property type="entry name" value="FHA"/>
    <property type="match status" value="1"/>
</dbReference>
<reference evidence="3" key="1">
    <citation type="journal article" date="2019" name="Int. J. Syst. Evol. Microbiol.">
        <title>The Global Catalogue of Microorganisms (GCM) 10K type strain sequencing project: providing services to taxonomists for standard genome sequencing and annotation.</title>
        <authorList>
            <consortium name="The Broad Institute Genomics Platform"/>
            <consortium name="The Broad Institute Genome Sequencing Center for Infectious Disease"/>
            <person name="Wu L."/>
            <person name="Ma J."/>
        </authorList>
    </citation>
    <scope>NUCLEOTIDE SEQUENCE [LARGE SCALE GENOMIC DNA]</scope>
    <source>
        <strain evidence="3">JCM 17805</strain>
    </source>
</reference>
<protein>
    <recommendedName>
        <fullName evidence="1">FHA domain-containing protein</fullName>
    </recommendedName>
</protein>